<dbReference type="Proteomes" id="UP000003157">
    <property type="component" value="Unassembled WGS sequence"/>
</dbReference>
<dbReference type="EMBL" id="ADKX01000032">
    <property type="protein sequence ID" value="EFW04938.1"/>
    <property type="molecule type" value="Genomic_DNA"/>
</dbReference>
<dbReference type="HOGENOM" id="CLU_027562_9_2_9"/>
<dbReference type="PANTHER" id="PTHR30349">
    <property type="entry name" value="PHAGE INTEGRASE-RELATED"/>
    <property type="match status" value="1"/>
</dbReference>
<proteinExistence type="predicted"/>
<accession>E7GAN7</accession>
<feature type="domain" description="Core-binding (CB)" evidence="6">
    <location>
        <begin position="1"/>
        <end position="84"/>
    </location>
</feature>
<evidence type="ECO:0000259" key="5">
    <source>
        <dbReference type="PROSITE" id="PS51898"/>
    </source>
</evidence>
<dbReference type="STRING" id="100884.GCA_000269565_01923"/>
<dbReference type="GeneID" id="78229778"/>
<dbReference type="InterPro" id="IPR044068">
    <property type="entry name" value="CB"/>
</dbReference>
<dbReference type="GO" id="GO:0015074">
    <property type="term" value="P:DNA integration"/>
    <property type="evidence" value="ECO:0007669"/>
    <property type="project" value="UniProtKB-KW"/>
</dbReference>
<dbReference type="eggNOG" id="COG4974">
    <property type="taxonomic scope" value="Bacteria"/>
</dbReference>
<reference evidence="7 8" key="1">
    <citation type="submission" date="2010-12" db="EMBL/GenBank/DDBJ databases">
        <title>The Genome Sequence of Coprobacillus sp. strain 29_1.</title>
        <authorList>
            <consortium name="The Broad Institute Genome Sequencing Platform"/>
            <person name="Earl A."/>
            <person name="Ward D."/>
            <person name="Feldgarden M."/>
            <person name="Gevers D."/>
            <person name="Daigneault M."/>
            <person name="Sibley C.D."/>
            <person name="White A."/>
            <person name="Strauss J."/>
            <person name="Allen-Vercoe E."/>
            <person name="Young S.K."/>
            <person name="Zeng Q."/>
            <person name="Gargeya S."/>
            <person name="Fitzgerald M."/>
            <person name="Haas B."/>
            <person name="Abouelleil A."/>
            <person name="Alvarado L."/>
            <person name="Arachchi H.M."/>
            <person name="Berlin A."/>
            <person name="Brown A."/>
            <person name="Chapman S.B."/>
            <person name="Chen Z."/>
            <person name="Dunbar C."/>
            <person name="Freedman E."/>
            <person name="Gearin G."/>
            <person name="Gellesch M."/>
            <person name="Goldberg J."/>
            <person name="Griggs A."/>
            <person name="Gujja S."/>
            <person name="Heilman E."/>
            <person name="Heiman D."/>
            <person name="Howarth C."/>
            <person name="Larson L."/>
            <person name="Lui A."/>
            <person name="MacDonald P.J.P."/>
            <person name="Mehta T."/>
            <person name="Montmayeur A."/>
            <person name="Murphy C."/>
            <person name="Neiman D."/>
            <person name="Pearson M."/>
            <person name="Priest M."/>
            <person name="Roberts A."/>
            <person name="Saif S."/>
            <person name="Shea T."/>
            <person name="Shenoy N."/>
            <person name="Sisk P."/>
            <person name="Stolte C."/>
            <person name="Sykes S."/>
            <person name="White J."/>
            <person name="Yandava C."/>
            <person name="Nusbaum C."/>
            <person name="Birren B."/>
        </authorList>
    </citation>
    <scope>NUCLEOTIDE SEQUENCE [LARGE SCALE GENOMIC DNA]</scope>
    <source>
        <strain evidence="7 8">29_1</strain>
    </source>
</reference>
<dbReference type="AlphaFoldDB" id="E7GAN7"/>
<dbReference type="Gene3D" id="1.10.443.10">
    <property type="entry name" value="Intergrase catalytic core"/>
    <property type="match status" value="1"/>
</dbReference>
<dbReference type="InterPro" id="IPR013762">
    <property type="entry name" value="Integrase-like_cat_sf"/>
</dbReference>
<dbReference type="RefSeq" id="WP_008788929.1">
    <property type="nucleotide sequence ID" value="NZ_AKCB01000001.1"/>
</dbReference>
<dbReference type="InterPro" id="IPR050090">
    <property type="entry name" value="Tyrosine_recombinase_XerCD"/>
</dbReference>
<comment type="caution">
    <text evidence="7">The sequence shown here is derived from an EMBL/GenBank/DDBJ whole genome shotgun (WGS) entry which is preliminary data.</text>
</comment>
<name>E7GAN7_9FIRM</name>
<keyword evidence="3" id="KW-0233">DNA recombination</keyword>
<feature type="domain" description="Tyr recombinase" evidence="5">
    <location>
        <begin position="102"/>
        <end position="276"/>
    </location>
</feature>
<keyword evidence="1" id="KW-0229">DNA integration</keyword>
<evidence type="ECO:0008006" key="9">
    <source>
        <dbReference type="Google" id="ProtNLM"/>
    </source>
</evidence>
<evidence type="ECO:0000259" key="6">
    <source>
        <dbReference type="PROSITE" id="PS51900"/>
    </source>
</evidence>
<evidence type="ECO:0000313" key="8">
    <source>
        <dbReference type="Proteomes" id="UP000003157"/>
    </source>
</evidence>
<organism evidence="7 8">
    <name type="scientific">Coprobacillus cateniformis</name>
    <dbReference type="NCBI Taxonomy" id="100884"/>
    <lineage>
        <taxon>Bacteria</taxon>
        <taxon>Bacillati</taxon>
        <taxon>Bacillota</taxon>
        <taxon>Erysipelotrichia</taxon>
        <taxon>Erysipelotrichales</taxon>
        <taxon>Coprobacillaceae</taxon>
        <taxon>Coprobacillus</taxon>
    </lineage>
</organism>
<protein>
    <recommendedName>
        <fullName evidence="9">Integrase</fullName>
    </recommendedName>
</protein>
<evidence type="ECO:0000256" key="3">
    <source>
        <dbReference type="ARBA" id="ARBA00023172"/>
    </source>
</evidence>
<dbReference type="Pfam" id="PF02899">
    <property type="entry name" value="Phage_int_SAM_1"/>
    <property type="match status" value="1"/>
</dbReference>
<gene>
    <name evidence="7" type="ORF">HMPREF9488_01827</name>
</gene>
<evidence type="ECO:0000256" key="1">
    <source>
        <dbReference type="ARBA" id="ARBA00022908"/>
    </source>
</evidence>
<keyword evidence="2 4" id="KW-0238">DNA-binding</keyword>
<dbReference type="SUPFAM" id="SSF56349">
    <property type="entry name" value="DNA breaking-rejoining enzymes"/>
    <property type="match status" value="1"/>
</dbReference>
<evidence type="ECO:0000256" key="4">
    <source>
        <dbReference type="PROSITE-ProRule" id="PRU01248"/>
    </source>
</evidence>
<dbReference type="PANTHER" id="PTHR30349:SF89">
    <property type="entry name" value="INTEGRASE_RECOMBINASE"/>
    <property type="match status" value="1"/>
</dbReference>
<dbReference type="GO" id="GO:0003677">
    <property type="term" value="F:DNA binding"/>
    <property type="evidence" value="ECO:0007669"/>
    <property type="project" value="UniProtKB-UniRule"/>
</dbReference>
<dbReference type="OrthoDB" id="9801717at2"/>
<evidence type="ECO:0000256" key="2">
    <source>
        <dbReference type="ARBA" id="ARBA00023125"/>
    </source>
</evidence>
<dbReference type="PROSITE" id="PS51900">
    <property type="entry name" value="CB"/>
    <property type="match status" value="1"/>
</dbReference>
<dbReference type="InterPro" id="IPR010998">
    <property type="entry name" value="Integrase_recombinase_N"/>
</dbReference>
<dbReference type="Gene3D" id="1.10.150.130">
    <property type="match status" value="1"/>
</dbReference>
<evidence type="ECO:0000313" key="7">
    <source>
        <dbReference type="EMBL" id="EFW04938.1"/>
    </source>
</evidence>
<dbReference type="GO" id="GO:0006310">
    <property type="term" value="P:DNA recombination"/>
    <property type="evidence" value="ECO:0007669"/>
    <property type="project" value="UniProtKB-KW"/>
</dbReference>
<keyword evidence="8" id="KW-1185">Reference proteome</keyword>
<dbReference type="InterPro" id="IPR011010">
    <property type="entry name" value="DNA_brk_join_enz"/>
</dbReference>
<dbReference type="InterPro" id="IPR004107">
    <property type="entry name" value="Integrase_SAM-like_N"/>
</dbReference>
<dbReference type="PROSITE" id="PS51898">
    <property type="entry name" value="TYR_RECOMBINASE"/>
    <property type="match status" value="1"/>
</dbReference>
<sequence length="283" mass="32934">MRKETITLKNIESFKTELIEEEKSTATINKYIRDIQTFYNYLQEDKTITKECVVSYKLKLAKEYRPRSVNSMLVALNRFFVFLNIPECQVKLNKIQKSVFGDDNKEMTKEEYKRLLFAAKSKNNERLYMIIQTICATGIRVSEHKYITVDALKKGRAVIINKGKVREIILPIELKRLLLNYCKKQNIKCGPIFVTKGGKPMDRSNIWSSMKSLCEDARVDSQKVFPHNLRHLFAITYYQLEKDLDTLASLLGHTSIDTTRIYTMKSGKNCLRSLSKMNLCIND</sequence>
<dbReference type="Pfam" id="PF00589">
    <property type="entry name" value="Phage_integrase"/>
    <property type="match status" value="1"/>
</dbReference>
<dbReference type="InterPro" id="IPR002104">
    <property type="entry name" value="Integrase_catalytic"/>
</dbReference>